<keyword evidence="4" id="KW-1185">Reference proteome</keyword>
<dbReference type="AlphaFoldDB" id="G9WLD6"/>
<dbReference type="InterPro" id="IPR043774">
    <property type="entry name" value="DUF5717_C"/>
</dbReference>
<feature type="domain" description="DUF5717" evidence="2">
    <location>
        <begin position="23"/>
        <end position="206"/>
    </location>
</feature>
<name>G9WLD6_9FIRM</name>
<protein>
    <recommendedName>
        <fullName evidence="5">DUF5717 domain-containing protein</fullName>
    </recommendedName>
</protein>
<gene>
    <name evidence="3" type="ORF">HMPREF9625_00145</name>
</gene>
<proteinExistence type="predicted"/>
<dbReference type="Pfam" id="PF18983">
    <property type="entry name" value="DUF5717"/>
    <property type="match status" value="1"/>
</dbReference>
<organism evidence="3 4">
    <name type="scientific">Oribacterium parvum ACB1</name>
    <dbReference type="NCBI Taxonomy" id="796943"/>
    <lineage>
        <taxon>Bacteria</taxon>
        <taxon>Bacillati</taxon>
        <taxon>Bacillota</taxon>
        <taxon>Clostridia</taxon>
        <taxon>Lachnospirales</taxon>
        <taxon>Lachnospiraceae</taxon>
        <taxon>Oribacterium</taxon>
    </lineage>
</organism>
<comment type="caution">
    <text evidence="3">The sequence shown here is derived from an EMBL/GenBank/DDBJ whole genome shotgun (WGS) entry which is preliminary data.</text>
</comment>
<evidence type="ECO:0000313" key="3">
    <source>
        <dbReference type="EMBL" id="EHL12591.1"/>
    </source>
</evidence>
<dbReference type="InterPro" id="IPR043775">
    <property type="entry name" value="DUF5717_N"/>
</dbReference>
<accession>G9WLD6</accession>
<dbReference type="Pfam" id="PF18984">
    <property type="entry name" value="DUF5717_N"/>
    <property type="match status" value="2"/>
</dbReference>
<sequence length="897" mass="104882">MENSIFLERLSYAKIEPYGVFAMREKINKLARGIVDQEKPSTHFSEEYIEGKIPFLETKTFEIFIQSLNGIPMRGLVYCKEPFIVLHKNAFGGVRTKVSFSVNTEGMDEETELHGELDFVYLGGEKRIPYHFVLEKSPSAQQIKEIRHCHDLKELTEEDKAAAVRLFDYRDFPSAPLMQNGEAAKLYSLLKPCVNRTLALEEFLTYFSERPRNAQNRNSRAFVSGEKEEKHLEFPEGMSLEDKITQCIRNGERGEEAFSLYKQGVEENIKLTNLYENLLYSMKRGYKEELPKSVYLYFSYEYRVEEGLRLALYYNILHNFRENSDIYQKFARQMQDFAIESLLEGRMNEELGFLYQNLIFPDMVDEKMAEVLPKILRSYKVVVEDTEIEKIVLSHPALEGEEIYSLENGEAYVPMPYRDMILLFQDDRGNRYCRVNYRKTKVFEGAELERKVEKLFGSGSVFLLQKALLLQKEGMKTEEDLELMEKVFQNPAFSAAFRMEILGEILAYHRKENAVFFHEESLQFLLKIPTKGMNRKEKENYLSALLFRGEMERAISFYKENPYLNIEKELLADFVDAAIDRGENALSLYLSFIAFQEHKISDKALAFLLEEWNGASVEMYSILKRAEKRREEKGKIASAQLLNMAERLLAQCLFTEQRREAEEAFSLYRSFSGNEPLLMRAFLTSYAVSVFLYQKKENPEFTRLLYEEVRGESYKERVPLISLLALSYSFSKRKSLTEDEKEVLNDILPILLDKNYVFSYTKDLAKFVPLPKAVMEKTVVEYHGKIEEKPYFSVRNQGEKEFHREELQHSYHGIYTASFLLFPGESMEYRFTIGKEDKLLYESVLKKDGTHITDGEDAYSALCRMSSLLMEGNREELRPLMEEYEEKELALSRVLME</sequence>
<feature type="domain" description="DUF5717" evidence="1">
    <location>
        <begin position="588"/>
        <end position="891"/>
    </location>
</feature>
<dbReference type="PATRIC" id="fig|796943.3.peg.524"/>
<reference evidence="3" key="1">
    <citation type="submission" date="2011-08" db="EMBL/GenBank/DDBJ databases">
        <authorList>
            <consortium name="The Broad Institute Genome Sequencing Platform"/>
            <person name="Earl A."/>
            <person name="Ward D."/>
            <person name="Feldgarden M."/>
            <person name="Gevers D."/>
            <person name="Sizova M."/>
            <person name="Hazen A."/>
            <person name="Epstein S."/>
            <person name="Young S.K."/>
            <person name="Zeng Q."/>
            <person name="Gargeya S."/>
            <person name="Fitzgerald M."/>
            <person name="Haas B."/>
            <person name="Abouelleil A."/>
            <person name="Alvarado L."/>
            <person name="Arachchi H.M."/>
            <person name="Berlin A."/>
            <person name="Brown A."/>
            <person name="Chapman S.B."/>
            <person name="Chen Z."/>
            <person name="Dunbar C."/>
            <person name="Freedman E."/>
            <person name="Gearin G."/>
            <person name="Gellesch M."/>
            <person name="Goldberg J."/>
            <person name="Griggs A."/>
            <person name="Gujja S."/>
            <person name="Heiman D."/>
            <person name="Howarth C."/>
            <person name="Larson L."/>
            <person name="Lui A."/>
            <person name="MacDonald P.J.P."/>
            <person name="Montmayeur A."/>
            <person name="Murphy C."/>
            <person name="Neiman D."/>
            <person name="Pearson M."/>
            <person name="Priest M."/>
            <person name="Roberts A."/>
            <person name="Saif S."/>
            <person name="Shea T."/>
            <person name="Shenoy N."/>
            <person name="Sisk P."/>
            <person name="Stolte C."/>
            <person name="Sykes S."/>
            <person name="Wortman J."/>
            <person name="Nusbaum C."/>
            <person name="Birren B."/>
        </authorList>
    </citation>
    <scope>NUCLEOTIDE SEQUENCE</scope>
    <source>
        <strain evidence="3">ACB1</strain>
    </source>
</reference>
<evidence type="ECO:0000259" key="2">
    <source>
        <dbReference type="Pfam" id="PF18984"/>
    </source>
</evidence>
<evidence type="ECO:0000259" key="1">
    <source>
        <dbReference type="Pfam" id="PF18983"/>
    </source>
</evidence>
<dbReference type="Proteomes" id="UP000018461">
    <property type="component" value="Unassembled WGS sequence"/>
</dbReference>
<dbReference type="RefSeq" id="WP_009534019.1">
    <property type="nucleotide sequence ID" value="NZ_KE148312.1"/>
</dbReference>
<evidence type="ECO:0000313" key="4">
    <source>
        <dbReference type="Proteomes" id="UP000018461"/>
    </source>
</evidence>
<reference evidence="3" key="2">
    <citation type="submission" date="2013-03" db="EMBL/GenBank/DDBJ databases">
        <title>The Genome Sequence of Oribacterium sp. ACB1.</title>
        <authorList>
            <consortium name="The Broad Institute Genomics Platform"/>
            <consortium name="The Broad Institute Genome Sequencing Center for Infectious Disease"/>
            <person name="Earl A."/>
            <person name="Ward D."/>
            <person name="Feldgarden M."/>
            <person name="Gevers D."/>
            <person name="Sizova M."/>
            <person name="Hazen A."/>
            <person name="Epstein S."/>
            <person name="Walker B."/>
            <person name="Young S."/>
            <person name="Zeng Q."/>
            <person name="Gargeya S."/>
            <person name="Fitzgerald M."/>
            <person name="Haas B."/>
            <person name="Abouelleil A."/>
            <person name="Allen A.W."/>
            <person name="Alvarado L."/>
            <person name="Arachchi H.M."/>
            <person name="Berlin A.M."/>
            <person name="Chapman S.B."/>
            <person name="Gainer-Dewar J."/>
            <person name="Goldberg J."/>
            <person name="Griggs A."/>
            <person name="Gujja S."/>
            <person name="Hansen M."/>
            <person name="Howarth C."/>
            <person name="Imamovic A."/>
            <person name="Ireland A."/>
            <person name="Larimer J."/>
            <person name="McCowan C."/>
            <person name="Murphy C."/>
            <person name="Pearson M."/>
            <person name="Poon T.W."/>
            <person name="Priest M."/>
            <person name="Roberts A."/>
            <person name="Saif S."/>
            <person name="Shea T."/>
            <person name="Sisk P."/>
            <person name="Sykes S."/>
            <person name="Wortman J."/>
            <person name="Nusbaum C."/>
            <person name="Birren B."/>
        </authorList>
    </citation>
    <scope>NUCLEOTIDE SEQUENCE [LARGE SCALE GENOMIC DNA]</scope>
    <source>
        <strain evidence="3">ACB1</strain>
    </source>
</reference>
<dbReference type="STRING" id="796943.HMPREF9625_00145"/>
<feature type="domain" description="DUF5717" evidence="2">
    <location>
        <begin position="243"/>
        <end position="583"/>
    </location>
</feature>
<dbReference type="EMBL" id="AFZC02000003">
    <property type="protein sequence ID" value="EHL12591.1"/>
    <property type="molecule type" value="Genomic_DNA"/>
</dbReference>
<evidence type="ECO:0008006" key="5">
    <source>
        <dbReference type="Google" id="ProtNLM"/>
    </source>
</evidence>
<dbReference type="HOGENOM" id="CLU_007782_1_0_9"/>